<keyword evidence="5" id="KW-1185">Reference proteome</keyword>
<dbReference type="Gene3D" id="3.10.100.10">
    <property type="entry name" value="Mannose-Binding Protein A, subunit A"/>
    <property type="match status" value="2"/>
</dbReference>
<dbReference type="Proteomes" id="UP001460270">
    <property type="component" value="Unassembled WGS sequence"/>
</dbReference>
<feature type="compositionally biased region" description="Polar residues" evidence="2">
    <location>
        <begin position="223"/>
        <end position="260"/>
    </location>
</feature>
<sequence>MEMKLLPKLPSQTWIGLSDRSSAWKGVMRGYENSWRWSTTGAVNPGGYQNWVSGEPNNKNAIQLCVVMQQGQWQDRVCGATLPFICFTELPQVGSKQYTYVSTSMTWAAAKDHCRLYYTDLAMILDSSENSAAASVISSNSIVAWIGLYRVPWVWVDGQSCSFFNWRSPEPDNGEGCVTIDGDLKWRDEDCMFTNPFLCHQAETRSPETKTILRPQSPEIKTFSRQQSPEIKTFSRQQSPEIKTFSRQQSPEIKTFSRPQSPEIKTFSRPQSPEIKTFSRQQSPEIKTFSRQQSPEI</sequence>
<feature type="domain" description="C-type lectin" evidence="3">
    <location>
        <begin position="93"/>
        <end position="200"/>
    </location>
</feature>
<dbReference type="PANTHER" id="PTHR45784:SF3">
    <property type="entry name" value="C-TYPE LECTIN DOMAIN FAMILY 4 MEMBER K-LIKE-RELATED"/>
    <property type="match status" value="1"/>
</dbReference>
<gene>
    <name evidence="4" type="ORF">WMY93_015207</name>
</gene>
<evidence type="ECO:0000313" key="4">
    <source>
        <dbReference type="EMBL" id="KAK7910523.1"/>
    </source>
</evidence>
<evidence type="ECO:0000259" key="3">
    <source>
        <dbReference type="PROSITE" id="PS50041"/>
    </source>
</evidence>
<dbReference type="PROSITE" id="PS00615">
    <property type="entry name" value="C_TYPE_LECTIN_1"/>
    <property type="match status" value="2"/>
</dbReference>
<dbReference type="SUPFAM" id="SSF56436">
    <property type="entry name" value="C-type lectin-like"/>
    <property type="match status" value="2"/>
</dbReference>
<accession>A0AAW0P1G6</accession>
<reference evidence="5" key="1">
    <citation type="submission" date="2024-04" db="EMBL/GenBank/DDBJ databases">
        <title>Salinicola lusitanus LLJ914,a marine bacterium isolated from the Okinawa Trough.</title>
        <authorList>
            <person name="Li J."/>
        </authorList>
    </citation>
    <scope>NUCLEOTIDE SEQUENCE [LARGE SCALE GENOMIC DNA]</scope>
</reference>
<evidence type="ECO:0000256" key="2">
    <source>
        <dbReference type="SAM" id="MobiDB-lite"/>
    </source>
</evidence>
<name>A0AAW0P1G6_9GOBI</name>
<keyword evidence="1" id="KW-1015">Disulfide bond</keyword>
<evidence type="ECO:0000313" key="5">
    <source>
        <dbReference type="Proteomes" id="UP001460270"/>
    </source>
</evidence>
<feature type="region of interest" description="Disordered" evidence="2">
    <location>
        <begin position="221"/>
        <end position="297"/>
    </location>
</feature>
<dbReference type="Pfam" id="PF00059">
    <property type="entry name" value="Lectin_C"/>
    <property type="match status" value="2"/>
</dbReference>
<dbReference type="InterPro" id="IPR016186">
    <property type="entry name" value="C-type_lectin-like/link_sf"/>
</dbReference>
<comment type="caution">
    <text evidence="4">The sequence shown here is derived from an EMBL/GenBank/DDBJ whole genome shotgun (WGS) entry which is preliminary data.</text>
</comment>
<dbReference type="InterPro" id="IPR001304">
    <property type="entry name" value="C-type_lectin-like"/>
</dbReference>
<feature type="domain" description="C-type lectin" evidence="3">
    <location>
        <begin position="1"/>
        <end position="87"/>
    </location>
</feature>
<feature type="compositionally biased region" description="Polar residues" evidence="2">
    <location>
        <begin position="278"/>
        <end position="297"/>
    </location>
</feature>
<dbReference type="EMBL" id="JBBPFD010000010">
    <property type="protein sequence ID" value="KAK7910523.1"/>
    <property type="molecule type" value="Genomic_DNA"/>
</dbReference>
<organism evidence="4 5">
    <name type="scientific">Mugilogobius chulae</name>
    <name type="common">yellowstripe goby</name>
    <dbReference type="NCBI Taxonomy" id="88201"/>
    <lineage>
        <taxon>Eukaryota</taxon>
        <taxon>Metazoa</taxon>
        <taxon>Chordata</taxon>
        <taxon>Craniata</taxon>
        <taxon>Vertebrata</taxon>
        <taxon>Euteleostomi</taxon>
        <taxon>Actinopterygii</taxon>
        <taxon>Neopterygii</taxon>
        <taxon>Teleostei</taxon>
        <taxon>Neoteleostei</taxon>
        <taxon>Acanthomorphata</taxon>
        <taxon>Gobiaria</taxon>
        <taxon>Gobiiformes</taxon>
        <taxon>Gobioidei</taxon>
        <taxon>Gobiidae</taxon>
        <taxon>Gobionellinae</taxon>
        <taxon>Mugilogobius</taxon>
    </lineage>
</organism>
<dbReference type="PROSITE" id="PS50041">
    <property type="entry name" value="C_TYPE_LECTIN_2"/>
    <property type="match status" value="2"/>
</dbReference>
<proteinExistence type="predicted"/>
<dbReference type="PANTHER" id="PTHR45784">
    <property type="entry name" value="C-TYPE LECTIN DOMAIN FAMILY 20 MEMBER A-RELATED"/>
    <property type="match status" value="1"/>
</dbReference>
<protein>
    <recommendedName>
        <fullName evidence="3">C-type lectin domain-containing protein</fullName>
    </recommendedName>
</protein>
<dbReference type="CDD" id="cd00037">
    <property type="entry name" value="CLECT"/>
    <property type="match status" value="1"/>
</dbReference>
<dbReference type="SMART" id="SM00034">
    <property type="entry name" value="CLECT"/>
    <property type="match status" value="1"/>
</dbReference>
<dbReference type="AlphaFoldDB" id="A0AAW0P1G6"/>
<dbReference type="InterPro" id="IPR018378">
    <property type="entry name" value="C-type_lectin_CS"/>
</dbReference>
<dbReference type="InterPro" id="IPR016187">
    <property type="entry name" value="CTDL_fold"/>
</dbReference>
<evidence type="ECO:0000256" key="1">
    <source>
        <dbReference type="ARBA" id="ARBA00023157"/>
    </source>
</evidence>